<keyword evidence="1" id="KW-0175">Coiled coil</keyword>
<protein>
    <submittedName>
        <fullName evidence="2">Uncharacterized protein</fullName>
    </submittedName>
</protein>
<organism evidence="2 3">
    <name type="scientific">Proteiniclasticum ruminis</name>
    <dbReference type="NCBI Taxonomy" id="398199"/>
    <lineage>
        <taxon>Bacteria</taxon>
        <taxon>Bacillati</taxon>
        <taxon>Bacillota</taxon>
        <taxon>Clostridia</taxon>
        <taxon>Eubacteriales</taxon>
        <taxon>Clostridiaceae</taxon>
        <taxon>Proteiniclasticum</taxon>
    </lineage>
</organism>
<sequence>MTYETTYNRWLQLTEEKKVLEQKLKDTTKELEAKNIQLHTFLSMMKKEEKDVENLEQSSLSSLFSKVTGKFEEKLVKEQEEYLQAKLNYDDKKNELELLNKKEQRLQSELMKLNQATSDLKESLLQDYPEGILFSKELEKRKEHLFHLQRELEEALDAVQHVKGYAEMAIQEFLSARGWSTYDTFFGGGLLADLAKYNRLDEANKAISRISAASKEMKKELRDVEMTLEHNLETVSGSDQFLDIAFDNIFSDWSIRGKIDTNLSAMNQYLEELKKIELQLKDALMDVHEKIRIL</sequence>
<feature type="coiled-coil region" evidence="1">
    <location>
        <begin position="10"/>
        <end position="155"/>
    </location>
</feature>
<gene>
    <name evidence="2" type="ORF">SAMN05421804_101142</name>
</gene>
<dbReference type="RefSeq" id="WP_031572793.1">
    <property type="nucleotide sequence ID" value="NZ_DAMANS010000026.1"/>
</dbReference>
<evidence type="ECO:0000256" key="1">
    <source>
        <dbReference type="SAM" id="Coils"/>
    </source>
</evidence>
<reference evidence="2 3" key="1">
    <citation type="submission" date="2016-10" db="EMBL/GenBank/DDBJ databases">
        <authorList>
            <person name="de Groot N.N."/>
        </authorList>
    </citation>
    <scope>NUCLEOTIDE SEQUENCE [LARGE SCALE GENOMIC DNA]</scope>
    <source>
        <strain evidence="2 3">CGMCC 1.5058</strain>
    </source>
</reference>
<accession>A0A1G8G4L8</accession>
<evidence type="ECO:0000313" key="2">
    <source>
        <dbReference type="EMBL" id="SDH89378.1"/>
    </source>
</evidence>
<evidence type="ECO:0000313" key="3">
    <source>
        <dbReference type="Proteomes" id="UP000183255"/>
    </source>
</evidence>
<proteinExistence type="predicted"/>
<dbReference type="AlphaFoldDB" id="A0A1G8G4L8"/>
<dbReference type="Proteomes" id="UP000183255">
    <property type="component" value="Unassembled WGS sequence"/>
</dbReference>
<dbReference type="EMBL" id="FNDZ01000001">
    <property type="protein sequence ID" value="SDH89378.1"/>
    <property type="molecule type" value="Genomic_DNA"/>
</dbReference>
<name>A0A1G8G4L8_9CLOT</name>